<dbReference type="InterPro" id="IPR043130">
    <property type="entry name" value="CDP-OH_PTrfase_TM_dom"/>
</dbReference>
<evidence type="ECO:0000313" key="4">
    <source>
        <dbReference type="EMBL" id="GAA1995523.1"/>
    </source>
</evidence>
<evidence type="ECO:0000256" key="3">
    <source>
        <dbReference type="SAM" id="Phobius"/>
    </source>
</evidence>
<feature type="transmembrane region" description="Helical" evidence="3">
    <location>
        <begin position="218"/>
        <end position="240"/>
    </location>
</feature>
<organism evidence="4 5">
    <name type="scientific">Nocardiopsis rhodophaea</name>
    <dbReference type="NCBI Taxonomy" id="280238"/>
    <lineage>
        <taxon>Bacteria</taxon>
        <taxon>Bacillati</taxon>
        <taxon>Actinomycetota</taxon>
        <taxon>Actinomycetes</taxon>
        <taxon>Streptosporangiales</taxon>
        <taxon>Nocardiopsidaceae</taxon>
        <taxon>Nocardiopsis</taxon>
    </lineage>
</organism>
<comment type="caution">
    <text evidence="4">The sequence shown here is derived from an EMBL/GenBank/DDBJ whole genome shotgun (WGS) entry which is preliminary data.</text>
</comment>
<evidence type="ECO:0000256" key="2">
    <source>
        <dbReference type="RuleBase" id="RU003750"/>
    </source>
</evidence>
<dbReference type="InterPro" id="IPR048254">
    <property type="entry name" value="CDP_ALCOHOL_P_TRANSF_CS"/>
</dbReference>
<evidence type="ECO:0000313" key="5">
    <source>
        <dbReference type="Proteomes" id="UP001501585"/>
    </source>
</evidence>
<dbReference type="PROSITE" id="PS00379">
    <property type="entry name" value="CDP_ALCOHOL_P_TRANSF"/>
    <property type="match status" value="1"/>
</dbReference>
<protein>
    <submittedName>
        <fullName evidence="4">CDP-alcohol phosphatidyltransferase family protein</fullName>
    </submittedName>
</protein>
<feature type="transmembrane region" description="Helical" evidence="3">
    <location>
        <begin position="111"/>
        <end position="132"/>
    </location>
</feature>
<sequence>MGPSDAHAGRMPASGRPRAAATAAGPAAGAAAQLLLLALLTAATGLGSLGWIAGSAYAVVLGGLLTRALYRDGHRGMRPADRVTLARAVLVGGVTALVADEVTGRPLEGAVLGALVVLAAAALALDGVDGLVARRTGTTSRLGARFDMEVDAFLILVLSAHVAVHLGAWVVAIGAMRYAFAAAAALAPWLRGDLPPSTARKAVAVAQAGALIAAAADLVPHSVATAVVAGALALLVWSFGRDVGWLWRTRSARVRTGPDTNREG</sequence>
<keyword evidence="1 2" id="KW-0808">Transferase</keyword>
<dbReference type="EMBL" id="BAAAPC010000008">
    <property type="protein sequence ID" value="GAA1995523.1"/>
    <property type="molecule type" value="Genomic_DNA"/>
</dbReference>
<dbReference type="Proteomes" id="UP001501585">
    <property type="component" value="Unassembled WGS sequence"/>
</dbReference>
<reference evidence="4 5" key="1">
    <citation type="journal article" date="2019" name="Int. J. Syst. Evol. Microbiol.">
        <title>The Global Catalogue of Microorganisms (GCM) 10K type strain sequencing project: providing services to taxonomists for standard genome sequencing and annotation.</title>
        <authorList>
            <consortium name="The Broad Institute Genomics Platform"/>
            <consortium name="The Broad Institute Genome Sequencing Center for Infectious Disease"/>
            <person name="Wu L."/>
            <person name="Ma J."/>
        </authorList>
    </citation>
    <scope>NUCLEOTIDE SEQUENCE [LARGE SCALE GENOMIC DNA]</scope>
    <source>
        <strain evidence="4 5">JCM 15313</strain>
    </source>
</reference>
<dbReference type="Pfam" id="PF01066">
    <property type="entry name" value="CDP-OH_P_transf"/>
    <property type="match status" value="1"/>
</dbReference>
<comment type="similarity">
    <text evidence="2">Belongs to the CDP-alcohol phosphatidyltransferase class-I family.</text>
</comment>
<evidence type="ECO:0000256" key="1">
    <source>
        <dbReference type="ARBA" id="ARBA00022679"/>
    </source>
</evidence>
<dbReference type="RefSeq" id="WP_344161953.1">
    <property type="nucleotide sequence ID" value="NZ_BAAAPC010000008.1"/>
</dbReference>
<proteinExistence type="inferred from homology"/>
<name>A0ABN2SZR9_9ACTN</name>
<gene>
    <name evidence="4" type="ORF">GCM10009799_22410</name>
</gene>
<keyword evidence="3" id="KW-0812">Transmembrane</keyword>
<keyword evidence="3" id="KW-0472">Membrane</keyword>
<feature type="transmembrane region" description="Helical" evidence="3">
    <location>
        <begin position="82"/>
        <end position="99"/>
    </location>
</feature>
<feature type="transmembrane region" description="Helical" evidence="3">
    <location>
        <begin position="49"/>
        <end position="70"/>
    </location>
</feature>
<feature type="transmembrane region" description="Helical" evidence="3">
    <location>
        <begin position="153"/>
        <end position="180"/>
    </location>
</feature>
<keyword evidence="5" id="KW-1185">Reference proteome</keyword>
<keyword evidence="3" id="KW-1133">Transmembrane helix</keyword>
<dbReference type="Gene3D" id="1.20.120.1760">
    <property type="match status" value="1"/>
</dbReference>
<dbReference type="InterPro" id="IPR000462">
    <property type="entry name" value="CDP-OH_P_trans"/>
</dbReference>
<accession>A0ABN2SZR9</accession>
<feature type="transmembrane region" description="Helical" evidence="3">
    <location>
        <begin position="20"/>
        <end position="43"/>
    </location>
</feature>